<comment type="caution">
    <text evidence="1">The sequence shown here is derived from an EMBL/GenBank/DDBJ whole genome shotgun (WGS) entry which is preliminary data.</text>
</comment>
<sequence length="63" mass="6752">MLYGPDHIVRVLIAVDGEDTPLLALSITKETFVYFLSGGLDAMIVEMGEGIVTAAKELEVKGN</sequence>
<dbReference type="AlphaFoldDB" id="A0A0F9KN98"/>
<organism evidence="1">
    <name type="scientific">marine sediment metagenome</name>
    <dbReference type="NCBI Taxonomy" id="412755"/>
    <lineage>
        <taxon>unclassified sequences</taxon>
        <taxon>metagenomes</taxon>
        <taxon>ecological metagenomes</taxon>
    </lineage>
</organism>
<gene>
    <name evidence="1" type="ORF">LCGC14_1682250</name>
</gene>
<proteinExistence type="predicted"/>
<accession>A0A0F9KN98</accession>
<name>A0A0F9KN98_9ZZZZ</name>
<reference evidence="1" key="1">
    <citation type="journal article" date="2015" name="Nature">
        <title>Complex archaea that bridge the gap between prokaryotes and eukaryotes.</title>
        <authorList>
            <person name="Spang A."/>
            <person name="Saw J.H."/>
            <person name="Jorgensen S.L."/>
            <person name="Zaremba-Niedzwiedzka K."/>
            <person name="Martijn J."/>
            <person name="Lind A.E."/>
            <person name="van Eijk R."/>
            <person name="Schleper C."/>
            <person name="Guy L."/>
            <person name="Ettema T.J."/>
        </authorList>
    </citation>
    <scope>NUCLEOTIDE SEQUENCE</scope>
</reference>
<protein>
    <submittedName>
        <fullName evidence="1">Uncharacterized protein</fullName>
    </submittedName>
</protein>
<evidence type="ECO:0000313" key="1">
    <source>
        <dbReference type="EMBL" id="KKM16795.1"/>
    </source>
</evidence>
<dbReference type="EMBL" id="LAZR01014597">
    <property type="protein sequence ID" value="KKM16795.1"/>
    <property type="molecule type" value="Genomic_DNA"/>
</dbReference>